<dbReference type="InterPro" id="IPR008901">
    <property type="entry name" value="ACER"/>
</dbReference>
<evidence type="ECO:0000256" key="4">
    <source>
        <dbReference type="ARBA" id="ARBA00022801"/>
    </source>
</evidence>
<evidence type="ECO:0000256" key="1">
    <source>
        <dbReference type="ARBA" id="ARBA00004141"/>
    </source>
</evidence>
<proteinExistence type="inferred from homology"/>
<evidence type="ECO:0000313" key="11">
    <source>
        <dbReference type="Proteomes" id="UP000811619"/>
    </source>
</evidence>
<dbReference type="PANTHER" id="PTHR46187:SF1">
    <property type="entry name" value="ALKALINE PHYTOCERAMIDASE"/>
    <property type="match status" value="1"/>
</dbReference>
<dbReference type="GO" id="GO:0046514">
    <property type="term" value="P:ceramide catabolic process"/>
    <property type="evidence" value="ECO:0007669"/>
    <property type="project" value="TreeGrafter"/>
</dbReference>
<feature type="binding site" evidence="7">
    <location>
        <position position="41"/>
    </location>
    <ligand>
        <name>Ca(2+)</name>
        <dbReference type="ChEBI" id="CHEBI:29108"/>
    </ligand>
</feature>
<keyword evidence="3 9" id="KW-0812">Transmembrane</keyword>
<dbReference type="GO" id="GO:0016811">
    <property type="term" value="F:hydrolase activity, acting on carbon-nitrogen (but not peptide) bonds, in linear amides"/>
    <property type="evidence" value="ECO:0007669"/>
    <property type="project" value="InterPro"/>
</dbReference>
<keyword evidence="11" id="KW-1185">Reference proteome</keyword>
<dbReference type="Pfam" id="PF05875">
    <property type="entry name" value="Ceramidase"/>
    <property type="match status" value="1"/>
</dbReference>
<evidence type="ECO:0000313" key="10">
    <source>
        <dbReference type="EMBL" id="KAG5929871.1"/>
    </source>
</evidence>
<evidence type="ECO:0000256" key="7">
    <source>
        <dbReference type="PIRSR" id="PIRSR608901-1"/>
    </source>
</evidence>
<evidence type="ECO:0000256" key="6">
    <source>
        <dbReference type="ARBA" id="ARBA00023136"/>
    </source>
</evidence>
<comment type="cofactor">
    <cofactor evidence="8">
        <name>Zn(2+)</name>
        <dbReference type="ChEBI" id="CHEBI:29105"/>
    </cofactor>
</comment>
<feature type="transmembrane region" description="Helical" evidence="9">
    <location>
        <begin position="42"/>
        <end position="60"/>
    </location>
</feature>
<feature type="binding site" evidence="8">
    <location>
        <position position="237"/>
    </location>
    <ligand>
        <name>Zn(2+)</name>
        <dbReference type="ChEBI" id="CHEBI:29105"/>
        <note>catalytic</note>
    </ligand>
</feature>
<dbReference type="PANTHER" id="PTHR46187">
    <property type="entry name" value="ALKALINE CERAMIDASE 3"/>
    <property type="match status" value="1"/>
</dbReference>
<feature type="transmembrane region" description="Helical" evidence="9">
    <location>
        <begin position="72"/>
        <end position="91"/>
    </location>
</feature>
<keyword evidence="5 9" id="KW-1133">Transmembrane helix</keyword>
<keyword evidence="6 9" id="KW-0472">Membrane</keyword>
<dbReference type="GO" id="GO:0005789">
    <property type="term" value="C:endoplasmic reticulum membrane"/>
    <property type="evidence" value="ECO:0007669"/>
    <property type="project" value="TreeGrafter"/>
</dbReference>
<evidence type="ECO:0000256" key="5">
    <source>
        <dbReference type="ARBA" id="ARBA00022989"/>
    </source>
</evidence>
<name>A0A8K0JEB4_9HYPO</name>
<dbReference type="EMBL" id="SRPY01000036">
    <property type="protein sequence ID" value="KAG5929871.1"/>
    <property type="molecule type" value="Genomic_DNA"/>
</dbReference>
<feature type="binding site" evidence="7">
    <location>
        <position position="30"/>
    </location>
    <ligand>
        <name>Ca(2+)</name>
        <dbReference type="ChEBI" id="CHEBI:29108"/>
    </ligand>
</feature>
<comment type="subcellular location">
    <subcellularLocation>
        <location evidence="1">Membrane</location>
        <topology evidence="1">Multi-pass membrane protein</topology>
    </subcellularLocation>
</comment>
<reference evidence="10" key="1">
    <citation type="journal article" date="2020" name="bioRxiv">
        <title>Whole genome comparisons of ergot fungi reveals the divergence and evolution of species within the genus Claviceps are the result of varying mechanisms driving genome evolution and host range expansion.</title>
        <authorList>
            <person name="Wyka S.A."/>
            <person name="Mondo S.J."/>
            <person name="Liu M."/>
            <person name="Dettman J."/>
            <person name="Nalam V."/>
            <person name="Broders K.D."/>
        </authorList>
    </citation>
    <scope>NUCLEOTIDE SEQUENCE</scope>
    <source>
        <strain evidence="10">CCC 489</strain>
    </source>
</reference>
<dbReference type="GO" id="GO:0046872">
    <property type="term" value="F:metal ion binding"/>
    <property type="evidence" value="ECO:0007669"/>
    <property type="project" value="UniProtKB-KW"/>
</dbReference>
<evidence type="ECO:0000256" key="2">
    <source>
        <dbReference type="ARBA" id="ARBA00009780"/>
    </source>
</evidence>
<dbReference type="GO" id="GO:0046513">
    <property type="term" value="P:ceramide biosynthetic process"/>
    <property type="evidence" value="ECO:0007669"/>
    <property type="project" value="TreeGrafter"/>
</dbReference>
<keyword evidence="7" id="KW-0479">Metal-binding</keyword>
<accession>A0A8K0JEB4</accession>
<evidence type="ECO:0000256" key="8">
    <source>
        <dbReference type="PIRSR" id="PIRSR608901-2"/>
    </source>
</evidence>
<feature type="transmembrane region" description="Helical" evidence="9">
    <location>
        <begin position="150"/>
        <end position="166"/>
    </location>
</feature>
<dbReference type="AlphaFoldDB" id="A0A8K0JEB4"/>
<keyword evidence="4" id="KW-0378">Hydrolase</keyword>
<dbReference type="OrthoDB" id="187171at2759"/>
<sequence>MGHHNIRFDGDPYALVGAWSPPTSRANFCEEDYVLTFYLTEFVNSVTNVAYVYYALCYMYGPGSRGLLAPRLDAMSIALLFLGIGSFLFHATLRKTLEFADEFSMLGLTWSMLHVTFSMQTTPPRRRAASAALAVGFVSFAVFYLRSPKIIYQVMAFVFTIVVLILRTNYLLHWSRPAFAPARRRDWVVRTWKAIGLSVLAYVLWNIDLEFCAELRRIRQRVGLPWAWLFELHGWWHVLTAMGTSRFMDVAREMRREDRAQRKRA</sequence>
<gene>
    <name evidence="10" type="ORF">E4U42_004174</name>
</gene>
<organism evidence="10 11">
    <name type="scientific">Claviceps africana</name>
    <dbReference type="NCBI Taxonomy" id="83212"/>
    <lineage>
        <taxon>Eukaryota</taxon>
        <taxon>Fungi</taxon>
        <taxon>Dikarya</taxon>
        <taxon>Ascomycota</taxon>
        <taxon>Pezizomycotina</taxon>
        <taxon>Sordariomycetes</taxon>
        <taxon>Hypocreomycetidae</taxon>
        <taxon>Hypocreales</taxon>
        <taxon>Clavicipitaceae</taxon>
        <taxon>Claviceps</taxon>
    </lineage>
</organism>
<dbReference type="Proteomes" id="UP000811619">
    <property type="component" value="Unassembled WGS sequence"/>
</dbReference>
<keyword evidence="8" id="KW-0862">Zinc</keyword>
<evidence type="ECO:0000256" key="9">
    <source>
        <dbReference type="SAM" id="Phobius"/>
    </source>
</evidence>
<feature type="binding site" evidence="8">
    <location>
        <position position="233"/>
    </location>
    <ligand>
        <name>Zn(2+)</name>
        <dbReference type="ChEBI" id="CHEBI:29105"/>
        <note>catalytic</note>
    </ligand>
</feature>
<feature type="transmembrane region" description="Helical" evidence="9">
    <location>
        <begin position="128"/>
        <end position="144"/>
    </location>
</feature>
<comment type="similarity">
    <text evidence="2">Belongs to the alkaline ceramidase family.</text>
</comment>
<evidence type="ECO:0000256" key="3">
    <source>
        <dbReference type="ARBA" id="ARBA00022692"/>
    </source>
</evidence>
<feature type="binding site" evidence="8">
    <location>
        <position position="90"/>
    </location>
    <ligand>
        <name>Zn(2+)</name>
        <dbReference type="ChEBI" id="CHEBI:29105"/>
        <note>catalytic</note>
    </ligand>
</feature>
<comment type="caution">
    <text evidence="10">The sequence shown here is derived from an EMBL/GenBank/DDBJ whole genome shotgun (WGS) entry which is preliminary data.</text>
</comment>
<protein>
    <submittedName>
        <fullName evidence="10">Uncharacterized protein</fullName>
    </submittedName>
</protein>
<keyword evidence="7" id="KW-0106">Calcium</keyword>